<organism evidence="2">
    <name type="scientific">marine sediment metagenome</name>
    <dbReference type="NCBI Taxonomy" id="412755"/>
    <lineage>
        <taxon>unclassified sequences</taxon>
        <taxon>metagenomes</taxon>
        <taxon>ecological metagenomes</taxon>
    </lineage>
</organism>
<comment type="caution">
    <text evidence="2">The sequence shown here is derived from an EMBL/GenBank/DDBJ whole genome shotgun (WGS) entry which is preliminary data.</text>
</comment>
<dbReference type="EMBL" id="BART01014130">
    <property type="protein sequence ID" value="GAG85214.1"/>
    <property type="molecule type" value="Genomic_DNA"/>
</dbReference>
<keyword evidence="1" id="KW-0472">Membrane</keyword>
<evidence type="ECO:0000313" key="2">
    <source>
        <dbReference type="EMBL" id="GAG85214.1"/>
    </source>
</evidence>
<keyword evidence="1" id="KW-0812">Transmembrane</keyword>
<gene>
    <name evidence="2" type="ORF">S01H4_28421</name>
</gene>
<proteinExistence type="predicted"/>
<feature type="transmembrane region" description="Helical" evidence="1">
    <location>
        <begin position="6"/>
        <end position="24"/>
    </location>
</feature>
<keyword evidence="1" id="KW-1133">Transmembrane helix</keyword>
<reference evidence="2" key="1">
    <citation type="journal article" date="2014" name="Front. Microbiol.">
        <title>High frequency of phylogenetically diverse reductive dehalogenase-homologous genes in deep subseafloor sedimentary metagenomes.</title>
        <authorList>
            <person name="Kawai M."/>
            <person name="Futagami T."/>
            <person name="Toyoda A."/>
            <person name="Takaki Y."/>
            <person name="Nishi S."/>
            <person name="Hori S."/>
            <person name="Arai W."/>
            <person name="Tsubouchi T."/>
            <person name="Morono Y."/>
            <person name="Uchiyama I."/>
            <person name="Ito T."/>
            <person name="Fujiyama A."/>
            <person name="Inagaki F."/>
            <person name="Takami H."/>
        </authorList>
    </citation>
    <scope>NUCLEOTIDE SEQUENCE</scope>
    <source>
        <strain evidence="2">Expedition CK06-06</strain>
    </source>
</reference>
<accession>X1AR03</accession>
<sequence length="39" mass="4618">MVVMDWTYISIGLVAFLFMAWVIWEARKEGLRQGWTGQK</sequence>
<dbReference type="AlphaFoldDB" id="X1AR03"/>
<evidence type="ECO:0000256" key="1">
    <source>
        <dbReference type="SAM" id="Phobius"/>
    </source>
</evidence>
<name>X1AR03_9ZZZZ</name>
<protein>
    <submittedName>
        <fullName evidence="2">Uncharacterized protein</fullName>
    </submittedName>
</protein>